<dbReference type="EC" id="1.1.1.100" evidence="2"/>
<accession>A0ABT9Z3R4</accession>
<keyword evidence="3" id="KW-1185">Reference proteome</keyword>
<dbReference type="PANTHER" id="PTHR42879:SF6">
    <property type="entry name" value="NADPH-DEPENDENT REDUCTASE BACG"/>
    <property type="match status" value="1"/>
</dbReference>
<evidence type="ECO:0000313" key="3">
    <source>
        <dbReference type="Proteomes" id="UP001232245"/>
    </source>
</evidence>
<dbReference type="PANTHER" id="PTHR42879">
    <property type="entry name" value="3-OXOACYL-(ACYL-CARRIER-PROTEIN) REDUCTASE"/>
    <property type="match status" value="1"/>
</dbReference>
<name>A0ABT9Z3R4_9BACI</name>
<comment type="caution">
    <text evidence="2">The sequence shown here is derived from an EMBL/GenBank/DDBJ whole genome shotgun (WGS) entry which is preliminary data.</text>
</comment>
<dbReference type="InterPro" id="IPR050259">
    <property type="entry name" value="SDR"/>
</dbReference>
<organism evidence="2 3">
    <name type="scientific">Metabacillus niabensis</name>
    <dbReference type="NCBI Taxonomy" id="324854"/>
    <lineage>
        <taxon>Bacteria</taxon>
        <taxon>Bacillati</taxon>
        <taxon>Bacillota</taxon>
        <taxon>Bacilli</taxon>
        <taxon>Bacillales</taxon>
        <taxon>Bacillaceae</taxon>
        <taxon>Metabacillus</taxon>
    </lineage>
</organism>
<proteinExistence type="inferred from homology"/>
<evidence type="ECO:0000256" key="1">
    <source>
        <dbReference type="ARBA" id="ARBA00006484"/>
    </source>
</evidence>
<evidence type="ECO:0000313" key="2">
    <source>
        <dbReference type="EMBL" id="MDQ0226900.1"/>
    </source>
</evidence>
<gene>
    <name evidence="2" type="ORF">J2S02_003245</name>
</gene>
<dbReference type="Pfam" id="PF13561">
    <property type="entry name" value="adh_short_C2"/>
    <property type="match status" value="1"/>
</dbReference>
<dbReference type="GO" id="GO:0004316">
    <property type="term" value="F:3-oxoacyl-[acyl-carrier-protein] reductase (NADPH) activity"/>
    <property type="evidence" value="ECO:0007669"/>
    <property type="project" value="UniProtKB-EC"/>
</dbReference>
<dbReference type="Proteomes" id="UP001232245">
    <property type="component" value="Unassembled WGS sequence"/>
</dbReference>
<dbReference type="PRINTS" id="PR00081">
    <property type="entry name" value="GDHRDH"/>
</dbReference>
<dbReference type="Gene3D" id="3.40.50.720">
    <property type="entry name" value="NAD(P)-binding Rossmann-like Domain"/>
    <property type="match status" value="1"/>
</dbReference>
<dbReference type="InterPro" id="IPR002347">
    <property type="entry name" value="SDR_fam"/>
</dbReference>
<dbReference type="SUPFAM" id="SSF51735">
    <property type="entry name" value="NAD(P)-binding Rossmann-fold domains"/>
    <property type="match status" value="1"/>
</dbReference>
<sequence length="261" mass="28649">MYSNFQGKTALVIASSQGLGKAIAEQLASLGANVMISSRDEEKLSRVKTDLTEVNKGIVEYKACNVTKKEEIQQLVKATVEKFGTIDLLVNNAGGPPAGTFEEMSDDDWQYAFELNLLSYIRFIRETLPYMKKNGGKIVNIASSSVKEPIPGLILSNTFRTGMIGLTKTLASELAQYEILINTVAPGRIATDRVASLDEIAANKQGKTKEEIEDMMNKTIPLGRYGKPEEFATYVCFLLSDMNTYMTGQTFLVDGGMVKSI</sequence>
<protein>
    <submittedName>
        <fullName evidence="2">3-oxoacyl-[acyl-carrier protein] reductase</fullName>
        <ecNumber evidence="2">1.1.1.100</ecNumber>
    </submittedName>
</protein>
<reference evidence="2 3" key="1">
    <citation type="submission" date="2023-07" db="EMBL/GenBank/DDBJ databases">
        <title>Genomic Encyclopedia of Type Strains, Phase IV (KMG-IV): sequencing the most valuable type-strain genomes for metagenomic binning, comparative biology and taxonomic classification.</title>
        <authorList>
            <person name="Goeker M."/>
        </authorList>
    </citation>
    <scope>NUCLEOTIDE SEQUENCE [LARGE SCALE GENOMIC DNA]</scope>
    <source>
        <strain evidence="2 3">DSM 17723</strain>
    </source>
</reference>
<dbReference type="InterPro" id="IPR036291">
    <property type="entry name" value="NAD(P)-bd_dom_sf"/>
</dbReference>
<dbReference type="EMBL" id="JAUSTZ010000007">
    <property type="protein sequence ID" value="MDQ0226900.1"/>
    <property type="molecule type" value="Genomic_DNA"/>
</dbReference>
<comment type="similarity">
    <text evidence="1">Belongs to the short-chain dehydrogenases/reductases (SDR) family.</text>
</comment>
<dbReference type="RefSeq" id="WP_174879038.1">
    <property type="nucleotide sequence ID" value="NZ_CADEPK010000001.1"/>
</dbReference>
<dbReference type="PRINTS" id="PR00080">
    <property type="entry name" value="SDRFAMILY"/>
</dbReference>
<dbReference type="CDD" id="cd05344">
    <property type="entry name" value="BKR_like_SDR_like"/>
    <property type="match status" value="1"/>
</dbReference>
<keyword evidence="2" id="KW-0560">Oxidoreductase</keyword>